<evidence type="ECO:0000256" key="3">
    <source>
        <dbReference type="PROSITE-ProRule" id="PRU10141"/>
    </source>
</evidence>
<feature type="compositionally biased region" description="Pro residues" evidence="4">
    <location>
        <begin position="214"/>
        <end position="226"/>
    </location>
</feature>
<dbReference type="PROSITE" id="PS00107">
    <property type="entry name" value="PROTEIN_KINASE_ATP"/>
    <property type="match status" value="1"/>
</dbReference>
<evidence type="ECO:0000256" key="5">
    <source>
        <dbReference type="SAM" id="SignalP"/>
    </source>
</evidence>
<dbReference type="PANTHER" id="PTHR24346:SF30">
    <property type="entry name" value="MATERNAL EMBRYONIC LEUCINE ZIPPER KINASE"/>
    <property type="match status" value="1"/>
</dbReference>
<proteinExistence type="predicted"/>
<dbReference type="InterPro" id="IPR017441">
    <property type="entry name" value="Protein_kinase_ATP_BS"/>
</dbReference>
<dbReference type="InterPro" id="IPR011009">
    <property type="entry name" value="Kinase-like_dom_sf"/>
</dbReference>
<accession>A0ABQ8JF11</accession>
<evidence type="ECO:0000256" key="1">
    <source>
        <dbReference type="ARBA" id="ARBA00022741"/>
    </source>
</evidence>
<organism evidence="7 8">
    <name type="scientific">Dermatophagoides pteronyssinus</name>
    <name type="common">European house dust mite</name>
    <dbReference type="NCBI Taxonomy" id="6956"/>
    <lineage>
        <taxon>Eukaryota</taxon>
        <taxon>Metazoa</taxon>
        <taxon>Ecdysozoa</taxon>
        <taxon>Arthropoda</taxon>
        <taxon>Chelicerata</taxon>
        <taxon>Arachnida</taxon>
        <taxon>Acari</taxon>
        <taxon>Acariformes</taxon>
        <taxon>Sarcoptiformes</taxon>
        <taxon>Astigmata</taxon>
        <taxon>Psoroptidia</taxon>
        <taxon>Analgoidea</taxon>
        <taxon>Pyroglyphidae</taxon>
        <taxon>Dermatophagoidinae</taxon>
        <taxon>Dermatophagoides</taxon>
    </lineage>
</organism>
<reference evidence="7 8" key="2">
    <citation type="journal article" date="2022" name="Mol. Biol. Evol.">
        <title>Comparative Genomics Reveals Insights into the Divergent Evolution of Astigmatic Mites and Household Pest Adaptations.</title>
        <authorList>
            <person name="Xiong Q."/>
            <person name="Wan A.T."/>
            <person name="Liu X."/>
            <person name="Fung C.S."/>
            <person name="Xiao X."/>
            <person name="Malainual N."/>
            <person name="Hou J."/>
            <person name="Wang L."/>
            <person name="Wang M."/>
            <person name="Yang K.Y."/>
            <person name="Cui Y."/>
            <person name="Leung E.L."/>
            <person name="Nong W."/>
            <person name="Shin S.K."/>
            <person name="Au S.W."/>
            <person name="Jeong K.Y."/>
            <person name="Chew F.T."/>
            <person name="Hui J.H."/>
            <person name="Leung T.F."/>
            <person name="Tungtrongchitr A."/>
            <person name="Zhong N."/>
            <person name="Liu Z."/>
            <person name="Tsui S.K."/>
        </authorList>
    </citation>
    <scope>NUCLEOTIDE SEQUENCE [LARGE SCALE GENOMIC DNA]</scope>
    <source>
        <strain evidence="7">Derp</strain>
    </source>
</reference>
<sequence length="565" mass="65431">MFPTKLSMFSIAILMLLLIVINNGSDAKHIYARYKRSIERENDPIVPAKESTIIAEGESADDVHRTVKDFSNEIATNEKGGKDFLEFDYNPNKDIFKFSGHVPQLFTGRQHLQMFEQMMQQMLSHTQQMFQNFPMTAINNYPDNYNGTTESEILIGGRRFRKKERVINQSGDGTRLSIISTVYEPIDDEIDITTMLPNKDGVTEGPMVDNNKQQPPPPPPTSPPPKQSLQRQDSLQKEIIRECQQIIEHGYRINNLIGSGSYANVYKAQQLQTNHFVAIKFINYNKCSNYYRNHFLRYEVHIIRILNDKPHANIVGFIEAFNIDQPINGYIIVMEFVENGTLTDQILKNGKLKEKSAKKLFRDICNGLLHMHNNHIAHRDLKLDNILLTNNNQPKICDFSLSIIWPSSSTNDDHQKKLCEDYCGTDLYYPPEVGRKIPYNPMAYDIWNCGICLFIITTKMFPFRSDDLNIVISHQMNRNYRLHQQYKQLSNDLKQLLSGMLEPDFQKRFTINEVLNSKWFGNSNNSNSLTRTMTMTMTNRRSLSFGTRAKTKNRINSFTNKKRPK</sequence>
<dbReference type="Pfam" id="PF00069">
    <property type="entry name" value="Pkinase"/>
    <property type="match status" value="1"/>
</dbReference>
<feature type="chain" id="PRO_5045362216" description="Protein kinase domain-containing protein" evidence="5">
    <location>
        <begin position="28"/>
        <end position="565"/>
    </location>
</feature>
<keyword evidence="1 3" id="KW-0547">Nucleotide-binding</keyword>
<evidence type="ECO:0000256" key="2">
    <source>
        <dbReference type="ARBA" id="ARBA00022840"/>
    </source>
</evidence>
<feature type="binding site" evidence="3">
    <location>
        <position position="280"/>
    </location>
    <ligand>
        <name>ATP</name>
        <dbReference type="ChEBI" id="CHEBI:30616"/>
    </ligand>
</feature>
<evidence type="ECO:0000259" key="6">
    <source>
        <dbReference type="PROSITE" id="PS50011"/>
    </source>
</evidence>
<name>A0ABQ8JF11_DERPT</name>
<reference evidence="7 8" key="1">
    <citation type="journal article" date="2018" name="J. Allergy Clin. Immunol.">
        <title>High-quality assembly of Dermatophagoides pteronyssinus genome and transcriptome reveals a wide range of novel allergens.</title>
        <authorList>
            <person name="Liu X.Y."/>
            <person name="Yang K.Y."/>
            <person name="Wang M.Q."/>
            <person name="Kwok J.S."/>
            <person name="Zeng X."/>
            <person name="Yang Z."/>
            <person name="Xiao X.J."/>
            <person name="Lau C.P."/>
            <person name="Li Y."/>
            <person name="Huang Z.M."/>
            <person name="Ba J.G."/>
            <person name="Yim A.K."/>
            <person name="Ouyang C.Y."/>
            <person name="Ngai S.M."/>
            <person name="Chan T.F."/>
            <person name="Leung E.L."/>
            <person name="Liu L."/>
            <person name="Liu Z.G."/>
            <person name="Tsui S.K."/>
        </authorList>
    </citation>
    <scope>NUCLEOTIDE SEQUENCE [LARGE SCALE GENOMIC DNA]</scope>
    <source>
        <strain evidence="7">Derp</strain>
    </source>
</reference>
<dbReference type="SUPFAM" id="SSF56112">
    <property type="entry name" value="Protein kinase-like (PK-like)"/>
    <property type="match status" value="1"/>
</dbReference>
<dbReference type="PANTHER" id="PTHR24346">
    <property type="entry name" value="MAP/MICROTUBULE AFFINITY-REGULATING KINASE"/>
    <property type="match status" value="1"/>
</dbReference>
<dbReference type="PROSITE" id="PS00108">
    <property type="entry name" value="PROTEIN_KINASE_ST"/>
    <property type="match status" value="1"/>
</dbReference>
<dbReference type="InterPro" id="IPR008271">
    <property type="entry name" value="Ser/Thr_kinase_AS"/>
</dbReference>
<dbReference type="Proteomes" id="UP000887458">
    <property type="component" value="Unassembled WGS sequence"/>
</dbReference>
<dbReference type="Gene3D" id="1.10.510.10">
    <property type="entry name" value="Transferase(Phosphotransferase) domain 1"/>
    <property type="match status" value="1"/>
</dbReference>
<evidence type="ECO:0000313" key="8">
    <source>
        <dbReference type="Proteomes" id="UP000887458"/>
    </source>
</evidence>
<dbReference type="InterPro" id="IPR000719">
    <property type="entry name" value="Prot_kinase_dom"/>
</dbReference>
<dbReference type="EMBL" id="NJHN03000046">
    <property type="protein sequence ID" value="KAH9421190.1"/>
    <property type="molecule type" value="Genomic_DNA"/>
</dbReference>
<dbReference type="SMART" id="SM00220">
    <property type="entry name" value="S_TKc"/>
    <property type="match status" value="1"/>
</dbReference>
<gene>
    <name evidence="7" type="ORF">DERP_010131</name>
</gene>
<evidence type="ECO:0000256" key="4">
    <source>
        <dbReference type="SAM" id="MobiDB-lite"/>
    </source>
</evidence>
<evidence type="ECO:0000313" key="7">
    <source>
        <dbReference type="EMBL" id="KAH9421190.1"/>
    </source>
</evidence>
<comment type="caution">
    <text evidence="7">The sequence shown here is derived from an EMBL/GenBank/DDBJ whole genome shotgun (WGS) entry which is preliminary data.</text>
</comment>
<keyword evidence="2 3" id="KW-0067">ATP-binding</keyword>
<feature type="region of interest" description="Disordered" evidence="4">
    <location>
        <begin position="196"/>
        <end position="234"/>
    </location>
</feature>
<protein>
    <recommendedName>
        <fullName evidence="6">Protein kinase domain-containing protein</fullName>
    </recommendedName>
</protein>
<feature type="domain" description="Protein kinase" evidence="6">
    <location>
        <begin position="251"/>
        <end position="520"/>
    </location>
</feature>
<feature type="signal peptide" evidence="5">
    <location>
        <begin position="1"/>
        <end position="27"/>
    </location>
</feature>
<dbReference type="PROSITE" id="PS50011">
    <property type="entry name" value="PROTEIN_KINASE_DOM"/>
    <property type="match status" value="1"/>
</dbReference>
<keyword evidence="8" id="KW-1185">Reference proteome</keyword>
<keyword evidence="5" id="KW-0732">Signal</keyword>